<dbReference type="InterPro" id="IPR043782">
    <property type="entry name" value="DUF5724"/>
</dbReference>
<feature type="domain" description="DUF4132" evidence="1">
    <location>
        <begin position="1305"/>
        <end position="1480"/>
    </location>
</feature>
<name>A0A3N0E508_SINP1</name>
<dbReference type="InterPro" id="IPR025406">
    <property type="entry name" value="DUF4132"/>
</dbReference>
<proteinExistence type="predicted"/>
<dbReference type="RefSeq" id="WP_123217026.1">
    <property type="nucleotide sequence ID" value="NZ_RJTM01000108.1"/>
</dbReference>
<dbReference type="InterPro" id="IPR056639">
    <property type="entry name" value="DUF7737"/>
</dbReference>
<dbReference type="Pfam" id="PF18991">
    <property type="entry name" value="DUF5724"/>
    <property type="match status" value="1"/>
</dbReference>
<evidence type="ECO:0000259" key="1">
    <source>
        <dbReference type="Pfam" id="PF13569"/>
    </source>
</evidence>
<dbReference type="Proteomes" id="UP000267469">
    <property type="component" value="Unassembled WGS sequence"/>
</dbReference>
<evidence type="ECO:0000313" key="5">
    <source>
        <dbReference type="Proteomes" id="UP000267469"/>
    </source>
</evidence>
<gene>
    <name evidence="4" type="ORF">ED312_15990</name>
</gene>
<reference evidence="4 5" key="1">
    <citation type="submission" date="2018-10" db="EMBL/GenBank/DDBJ databases">
        <title>Sinomicrobium pectinilyticum sp. nov., a pectinase-producing bacterium isolated from alkaline and saline soil, and emended description of the genus Sinomicrobium.</title>
        <authorList>
            <person name="Cheng B."/>
            <person name="Li C."/>
            <person name="Lai Q."/>
            <person name="Du M."/>
            <person name="Shao Z."/>
            <person name="Xu P."/>
            <person name="Yang C."/>
        </authorList>
    </citation>
    <scope>NUCLEOTIDE SEQUENCE [LARGE SCALE GENOMIC DNA]</scope>
    <source>
        <strain evidence="4 5">5DNS001</strain>
    </source>
</reference>
<dbReference type="Pfam" id="PF24879">
    <property type="entry name" value="DUF7737"/>
    <property type="match status" value="1"/>
</dbReference>
<dbReference type="OrthoDB" id="9763697at2"/>
<feature type="domain" description="DUF7737" evidence="3">
    <location>
        <begin position="1570"/>
        <end position="1670"/>
    </location>
</feature>
<dbReference type="EMBL" id="RJTM01000108">
    <property type="protein sequence ID" value="RNL82910.1"/>
    <property type="molecule type" value="Genomic_DNA"/>
</dbReference>
<dbReference type="Pfam" id="PF13569">
    <property type="entry name" value="DUF4132"/>
    <property type="match status" value="1"/>
</dbReference>
<evidence type="ECO:0000313" key="4">
    <source>
        <dbReference type="EMBL" id="RNL82910.1"/>
    </source>
</evidence>
<feature type="domain" description="DUF5724" evidence="2">
    <location>
        <begin position="65"/>
        <end position="1266"/>
    </location>
</feature>
<sequence length="1672" mass="193402">MITQEQAREYIGTQQKIQVTEKDLSAFSRPYQVLGRIITNQTRKTFGSVAHITIYVNHVSKDPAFNPWRSAEGRRLAELLFGSIRAPYIEGIWDLVFSLPYQTGYYRRPFRNKPSVTYNQVQLQQLQSLYSSGIAGFAFIPFEEQIRYGSLFHHQYESHALLFSLLLKTAPQTYFPVFEDIINGEDETGSVSAQIIKALLLSENPEHWKPVGNLLLAAQRQEGLRQTILEVLDFTSIGALEYMTKLILDEDLYRFSSVVRAVDSWFGFGWEAPKKATIQRILTIVLKLLQDPGSVSEAAGSRDHLEAYTAFWVKGLTNVDEANKMAFDTVFSDTAGKNEKLVALFFIHETQRTRNELVGYAENHFGKDEEYDYWMLLNMPEFNLSDPFFAKIRQRAESLPKEGKTFSGNGFSWKSYKITPDYFYRFLINKASEKQLEILGSGLAALPSEIREFYMRTVFPGFYTYSARYNNNKTEAAFNPPRGSWQRTVVLQAIQDRNESVSATGMNLFRKMELFPEELDVLEQLLARKSKHIRSGSIDVLLKQPEEPLKQRIHNLLSSARLPQRLAGLEILTILYDKQQYPDFVKAQATQYKNRALSKNESVFIDKLQDRTSEYSFENGFGIIDYDNLSPLFNPEQKFERKTGISFLKKKNSFLFKSFMDTGKIVSQLNRLISLFEKHKDYEYRARGYQDEIVTTLLSQRLDYVYSGENVRNLPVNQRFRHLVLAETWEKWYEESTLNDLELMVCLYWCRQLEYPYRQAGLTPEAGKFRDIYIPKIEGLHLKPRPHAYQTDPVLSKMCVLLSLLTETFADVTTITTFKLDVMEDMLAGIPPELKEVSMTVGDSYNHRDWYQIIPELAFDIREHEVMSLVPEQQLRFWNMQQYLMAHELNFPAKVTDIKEIIPAIPKLNADSRYRNHENTSLKLTLDLYKDGYITKEDVQLLALMNPPFFYYLDGGNNYLKNRFKDMERPPVMETVKYNMLAVELERGDLETEVSPYVKSFNVVEGTRYFHSIMQRMKNEKFDRGNGYYDTNTRSRSFSHLLKHTIPAEDEPLSDFSQMMDSLKLTRKRNIEIACFATQWADWLGDYLKIDNLKEAVWWFLAHTTDYMTAEKETVISRYSGIPKNDFSRGAIDINWFKKVYESLGKTNWKLLHESAKYLSDGMGYRRVKIYSSVLLGETKIRETLKKITEKRDKDYVMALGLIPISKANPENDLLKRYDLLQTFLKESKQFGAQRQASEANAVEIGLDNLARNAGYEDRIRFSWAMEAKAAQKIMENPGVVKDDTEIALVVTPDGKADIRVTKNGKPQKSIPAKYKKDKDILQLKAHKEYLKKQYTRTRESLENAMIREDSFSSGEIAGIMEHPVVKAMLGKLVLFNREKQFSGFWNNSTLTDPAGNSVTPDKEDKLVIAHPVHLYHAVQWDLYQKYLFDHAIVQPFKQVFRELYLPTENEMELSNRSERYQGHQVQPRKTIALLRSRGWTVNYEEGLQKVFHQHGVMATLYAMADWYSPAETEAPTLEEVCFHYLKDYHKVPLKEINPVIFSEVMRDVDLVVSVAHVGEVDPEASHSTMEMRALLATESARLFKLDNVEVKERHLLITGKLANYSVHLGSGIVFKDGLQLSIIPVHSQHRGRVFLPFMDDDPKSAEIISKMKLLAEDSGIKDPTILAQIQK</sequence>
<keyword evidence="5" id="KW-1185">Reference proteome</keyword>
<accession>A0A3N0E508</accession>
<comment type="caution">
    <text evidence="4">The sequence shown here is derived from an EMBL/GenBank/DDBJ whole genome shotgun (WGS) entry which is preliminary data.</text>
</comment>
<protein>
    <submittedName>
        <fullName evidence="4">DUF4132 domain-containing protein</fullName>
    </submittedName>
</protein>
<evidence type="ECO:0000259" key="3">
    <source>
        <dbReference type="Pfam" id="PF24879"/>
    </source>
</evidence>
<organism evidence="4 5">
    <name type="scientific">Sinomicrobium pectinilyticum</name>
    <dbReference type="NCBI Taxonomy" id="1084421"/>
    <lineage>
        <taxon>Bacteria</taxon>
        <taxon>Pseudomonadati</taxon>
        <taxon>Bacteroidota</taxon>
        <taxon>Flavobacteriia</taxon>
        <taxon>Flavobacteriales</taxon>
        <taxon>Flavobacteriaceae</taxon>
        <taxon>Sinomicrobium</taxon>
    </lineage>
</organism>
<evidence type="ECO:0000259" key="2">
    <source>
        <dbReference type="Pfam" id="PF18991"/>
    </source>
</evidence>